<dbReference type="PANTHER" id="PTHR21622:SF0">
    <property type="entry name" value="COILED-COIL-HELIX-COILED-COIL-HELIX DOMAIN CONTAINING 4"/>
    <property type="match status" value="1"/>
</dbReference>
<dbReference type="GO" id="GO:0005758">
    <property type="term" value="C:mitochondrial intermembrane space"/>
    <property type="evidence" value="ECO:0007669"/>
    <property type="project" value="TreeGrafter"/>
</dbReference>
<sequence>MFRPATRLIASNAARAAPRTTFAPARRLISTARPTQKSRSWKSLFARVGATGAIIYYYNTSDVWAEEPRHTVAALPIATDEAELLPTIEDVSAARLKRKAEREAIEAQLAAQKQAEEQKKVAADANEAVATAGSVEELEEEAGQQGAFNPETGEINWDCPCLGGMADGPCGEEFKTAFSCFVYSTEEPKGMDCIEKFKDMQGCFRKYPEIYGSELDSDADDEEDASVEGASAALADSSSSTEGVNTASSHDLQPKSDPLNANTGKNDAGLVPQTYRPGDETERVNKASEQVKRDFEPTSKSEQLVPRAAHDASDATAKR</sequence>
<evidence type="ECO:0000256" key="10">
    <source>
        <dbReference type="ARBA" id="ARBA00022968"/>
    </source>
</evidence>
<keyword evidence="14" id="KW-0496">Mitochondrion</keyword>
<feature type="compositionally biased region" description="Basic and acidic residues" evidence="20">
    <location>
        <begin position="308"/>
        <end position="319"/>
    </location>
</feature>
<evidence type="ECO:0000256" key="9">
    <source>
        <dbReference type="ARBA" id="ARBA00022946"/>
    </source>
</evidence>
<dbReference type="GO" id="GO:0045041">
    <property type="term" value="P:protein import into mitochondrial intermembrane space"/>
    <property type="evidence" value="ECO:0007669"/>
    <property type="project" value="InterPro"/>
</dbReference>
<comment type="caution">
    <text evidence="21">The sequence shown here is derived from an EMBL/GenBank/DDBJ whole genome shotgun (WGS) entry which is preliminary data.</text>
</comment>
<evidence type="ECO:0000256" key="6">
    <source>
        <dbReference type="ARBA" id="ARBA00022692"/>
    </source>
</evidence>
<feature type="compositionally biased region" description="Acidic residues" evidence="20">
    <location>
        <begin position="215"/>
        <end position="226"/>
    </location>
</feature>
<evidence type="ECO:0000256" key="7">
    <source>
        <dbReference type="ARBA" id="ARBA00022792"/>
    </source>
</evidence>
<evidence type="ECO:0000256" key="14">
    <source>
        <dbReference type="ARBA" id="ARBA00023128"/>
    </source>
</evidence>
<keyword evidence="16" id="KW-1015">Disulfide bond</keyword>
<reference evidence="21 22" key="1">
    <citation type="submission" date="2021-02" db="EMBL/GenBank/DDBJ databases">
        <title>Genome assembly of Pseudopithomyces chartarum.</title>
        <authorList>
            <person name="Jauregui R."/>
            <person name="Singh J."/>
            <person name="Voisey C."/>
        </authorList>
    </citation>
    <scope>NUCLEOTIDE SEQUENCE [LARGE SCALE GENOMIC DNA]</scope>
    <source>
        <strain evidence="21 22">AGR01</strain>
    </source>
</reference>
<evidence type="ECO:0000256" key="1">
    <source>
        <dbReference type="ARBA" id="ARBA00001947"/>
    </source>
</evidence>
<dbReference type="PANTHER" id="PTHR21622">
    <property type="entry name" value="COILED-COIL-HELIX-COILED-COIL-HELIX DOMAIN CONTAINING 4"/>
    <property type="match status" value="1"/>
</dbReference>
<feature type="compositionally biased region" description="Low complexity" evidence="20">
    <location>
        <begin position="227"/>
        <end position="240"/>
    </location>
</feature>
<evidence type="ECO:0000313" key="21">
    <source>
        <dbReference type="EMBL" id="KAK3201304.1"/>
    </source>
</evidence>
<evidence type="ECO:0000256" key="16">
    <source>
        <dbReference type="ARBA" id="ARBA00023157"/>
    </source>
</evidence>
<comment type="subcellular location">
    <subcellularLocation>
        <location evidence="3">Mitochondrion inner membrane</location>
        <topology evidence="3">Single-pass type II membrane protein</topology>
        <orientation evidence="3">Intermembrane side</orientation>
    </subcellularLocation>
</comment>
<evidence type="ECO:0000256" key="8">
    <source>
        <dbReference type="ARBA" id="ARBA00022927"/>
    </source>
</evidence>
<keyword evidence="7" id="KW-0999">Mitochondrion inner membrane</keyword>
<comment type="function">
    <text evidence="18">Required for the import and folding of small cysteine-containing proteins (small Tim) in the mitochondrial intermembrane space (IMS). Forms a redox cycle with ERV1 that involves a disulfide relay system. Precursor proteins to be imported into the IMS are translocated in their reduced form into the mitochondria. The oxidized form of MIA40 forms a transient intermolecular disulfide bridge with the reduced precursor protein, resulting in oxidation of the precursor protein that now contains an intramolecular disulfide bond and is able to undergo folding in the IMS.</text>
</comment>
<dbReference type="InterPro" id="IPR039289">
    <property type="entry name" value="CHCHD4"/>
</dbReference>
<evidence type="ECO:0000256" key="5">
    <source>
        <dbReference type="ARBA" id="ARBA00022448"/>
    </source>
</evidence>
<keyword evidence="15" id="KW-0472">Membrane</keyword>
<dbReference type="EMBL" id="WVTA01000016">
    <property type="protein sequence ID" value="KAK3201304.1"/>
    <property type="molecule type" value="Genomic_DNA"/>
</dbReference>
<dbReference type="Gene3D" id="1.10.287.2900">
    <property type="match status" value="1"/>
</dbReference>
<keyword evidence="17" id="KW-0676">Redox-active center</keyword>
<feature type="compositionally biased region" description="Polar residues" evidence="20">
    <location>
        <begin position="241"/>
        <end position="251"/>
    </location>
</feature>
<dbReference type="AlphaFoldDB" id="A0AAN6RBV5"/>
<evidence type="ECO:0000256" key="19">
    <source>
        <dbReference type="ARBA" id="ARBA00033150"/>
    </source>
</evidence>
<feature type="region of interest" description="Disordered" evidence="20">
    <location>
        <begin position="214"/>
        <end position="319"/>
    </location>
</feature>
<keyword evidence="10" id="KW-0735">Signal-anchor</keyword>
<evidence type="ECO:0000256" key="13">
    <source>
        <dbReference type="ARBA" id="ARBA00023010"/>
    </source>
</evidence>
<keyword evidence="13" id="KW-0811">Translocation</keyword>
<evidence type="ECO:0000256" key="15">
    <source>
        <dbReference type="ARBA" id="ARBA00023136"/>
    </source>
</evidence>
<evidence type="ECO:0000256" key="12">
    <source>
        <dbReference type="ARBA" id="ARBA00023002"/>
    </source>
</evidence>
<protein>
    <recommendedName>
        <fullName evidence="4">Mitochondrial intermembrane space import and assembly protein 40</fullName>
    </recommendedName>
    <alternativeName>
        <fullName evidence="19">Mitochondrial import inner membrane translocase TIM40</fullName>
    </alternativeName>
</protein>
<keyword evidence="5" id="KW-0813">Transport</keyword>
<evidence type="ECO:0000256" key="3">
    <source>
        <dbReference type="ARBA" id="ARBA00004164"/>
    </source>
</evidence>
<dbReference type="FunFam" id="1.10.287.2900:FF:000002">
    <property type="entry name" value="Mitochondrial intermembrane space import and assembly protein"/>
    <property type="match status" value="1"/>
</dbReference>
<keyword evidence="12" id="KW-0560">Oxidoreductase</keyword>
<gene>
    <name evidence="21" type="ORF">GRF29_185g585951</name>
</gene>
<evidence type="ECO:0000256" key="20">
    <source>
        <dbReference type="SAM" id="MobiDB-lite"/>
    </source>
</evidence>
<feature type="compositionally biased region" description="Basic and acidic residues" evidence="20">
    <location>
        <begin position="277"/>
        <end position="299"/>
    </location>
</feature>
<name>A0AAN6RBV5_9PLEO</name>
<keyword evidence="22" id="KW-1185">Reference proteome</keyword>
<dbReference type="GO" id="GO:0015035">
    <property type="term" value="F:protein-disulfide reductase activity"/>
    <property type="evidence" value="ECO:0007669"/>
    <property type="project" value="InterPro"/>
</dbReference>
<evidence type="ECO:0000256" key="4">
    <source>
        <dbReference type="ARBA" id="ARBA00013714"/>
    </source>
</evidence>
<dbReference type="GO" id="GO:0005743">
    <property type="term" value="C:mitochondrial inner membrane"/>
    <property type="evidence" value="ECO:0007669"/>
    <property type="project" value="UniProtKB-SubCell"/>
</dbReference>
<keyword evidence="9" id="KW-0809">Transit peptide</keyword>
<evidence type="ECO:0000256" key="17">
    <source>
        <dbReference type="ARBA" id="ARBA00023284"/>
    </source>
</evidence>
<evidence type="ECO:0000256" key="11">
    <source>
        <dbReference type="ARBA" id="ARBA00022989"/>
    </source>
</evidence>
<dbReference type="PROSITE" id="PS51808">
    <property type="entry name" value="CHCH"/>
    <property type="match status" value="1"/>
</dbReference>
<keyword evidence="8" id="KW-0653">Protein transport</keyword>
<feature type="region of interest" description="Disordered" evidence="20">
    <location>
        <begin position="131"/>
        <end position="151"/>
    </location>
</feature>
<keyword evidence="6" id="KW-0812">Transmembrane</keyword>
<dbReference type="Proteomes" id="UP001280581">
    <property type="component" value="Unassembled WGS sequence"/>
</dbReference>
<evidence type="ECO:0000313" key="22">
    <source>
        <dbReference type="Proteomes" id="UP001280581"/>
    </source>
</evidence>
<organism evidence="21 22">
    <name type="scientific">Pseudopithomyces chartarum</name>
    <dbReference type="NCBI Taxonomy" id="1892770"/>
    <lineage>
        <taxon>Eukaryota</taxon>
        <taxon>Fungi</taxon>
        <taxon>Dikarya</taxon>
        <taxon>Ascomycota</taxon>
        <taxon>Pezizomycotina</taxon>
        <taxon>Dothideomycetes</taxon>
        <taxon>Pleosporomycetidae</taxon>
        <taxon>Pleosporales</taxon>
        <taxon>Massarineae</taxon>
        <taxon>Didymosphaeriaceae</taxon>
        <taxon>Pseudopithomyces</taxon>
    </lineage>
</organism>
<accession>A0AAN6RBV5</accession>
<proteinExistence type="predicted"/>
<comment type="cofactor">
    <cofactor evidence="2">
        <name>Cu(2+)</name>
        <dbReference type="ChEBI" id="CHEBI:29036"/>
    </cofactor>
</comment>
<comment type="cofactor">
    <cofactor evidence="1">
        <name>Zn(2+)</name>
        <dbReference type="ChEBI" id="CHEBI:29105"/>
    </cofactor>
</comment>
<evidence type="ECO:0000256" key="18">
    <source>
        <dbReference type="ARBA" id="ARBA00024980"/>
    </source>
</evidence>
<evidence type="ECO:0000256" key="2">
    <source>
        <dbReference type="ARBA" id="ARBA00001973"/>
    </source>
</evidence>
<keyword evidence="11" id="KW-1133">Transmembrane helix</keyword>